<dbReference type="Gene3D" id="3.10.620.30">
    <property type="match status" value="1"/>
</dbReference>
<proteinExistence type="predicted"/>
<evidence type="ECO:0000313" key="4">
    <source>
        <dbReference type="Proteomes" id="UP000062788"/>
    </source>
</evidence>
<keyword evidence="4" id="KW-1185">Reference proteome</keyword>
<evidence type="ECO:0000313" key="3">
    <source>
        <dbReference type="EMBL" id="KVE28573.1"/>
    </source>
</evidence>
<dbReference type="EMBL" id="LOWA01000018">
    <property type="protein sequence ID" value="KVE28573.1"/>
    <property type="molecule type" value="Genomic_DNA"/>
</dbReference>
<dbReference type="InterPro" id="IPR002931">
    <property type="entry name" value="Transglutaminase-like"/>
</dbReference>
<dbReference type="SMART" id="SM00460">
    <property type="entry name" value="TGc"/>
    <property type="match status" value="1"/>
</dbReference>
<dbReference type="InterPro" id="IPR024618">
    <property type="entry name" value="DUF3857"/>
</dbReference>
<dbReference type="InterPro" id="IPR038765">
    <property type="entry name" value="Papain-like_cys_pep_sf"/>
</dbReference>
<organism evidence="3 4">
    <name type="scientific">Burkholderia singularis</name>
    <dbReference type="NCBI Taxonomy" id="1503053"/>
    <lineage>
        <taxon>Bacteria</taxon>
        <taxon>Pseudomonadati</taxon>
        <taxon>Pseudomonadota</taxon>
        <taxon>Betaproteobacteria</taxon>
        <taxon>Burkholderiales</taxon>
        <taxon>Burkholderiaceae</taxon>
        <taxon>Burkholderia</taxon>
        <taxon>pseudomallei group</taxon>
    </lineage>
</organism>
<dbReference type="Gene3D" id="2.60.40.3140">
    <property type="match status" value="1"/>
</dbReference>
<name>A0A103E568_9BURK</name>
<dbReference type="AlphaFoldDB" id="A0A103E568"/>
<dbReference type="SUPFAM" id="SSF54001">
    <property type="entry name" value="Cysteine proteinases"/>
    <property type="match status" value="1"/>
</dbReference>
<protein>
    <recommendedName>
        <fullName evidence="2">Transglutaminase-like domain-containing protein</fullName>
    </recommendedName>
</protein>
<feature type="chain" id="PRO_5007114443" description="Transglutaminase-like domain-containing protein" evidence="1">
    <location>
        <begin position="28"/>
        <end position="627"/>
    </location>
</feature>
<dbReference type="RefSeq" id="WP_059514735.1">
    <property type="nucleotide sequence ID" value="NZ_LOWA01000018.1"/>
</dbReference>
<feature type="signal peptide" evidence="1">
    <location>
        <begin position="1"/>
        <end position="27"/>
    </location>
</feature>
<keyword evidence="1" id="KW-0732">Signal</keyword>
<dbReference type="Pfam" id="PF12969">
    <property type="entry name" value="DUF3857"/>
    <property type="match status" value="1"/>
</dbReference>
<dbReference type="Pfam" id="PF01841">
    <property type="entry name" value="Transglut_core"/>
    <property type="match status" value="1"/>
</dbReference>
<dbReference type="OrthoDB" id="8595007at2"/>
<accession>A0A103E568</accession>
<dbReference type="Proteomes" id="UP000062788">
    <property type="component" value="Unassembled WGS sequence"/>
</dbReference>
<evidence type="ECO:0000256" key="1">
    <source>
        <dbReference type="SAM" id="SignalP"/>
    </source>
</evidence>
<sequence length="627" mass="69765">MTISRIRQALVRTAIAIACLCANASFAALQPIDEAPIARHVDETCRINADTSTDCTCVTRLTILRPVGRDLLSRLDFDYRENDRFELKDAAVIDPHGHRTPLAASQIDTRTAPNPAEGFLRDKQTSVAFPDLRVGSTIAYTTVRHTAALPLAKQFHEMLAFPPTPVRTDHFRVEYQADRPIVWRSEAAGDFRIATSDGGKRLVITQIQPRYLNIVNEEYGELRQIPRIELASSLSAQAHFGAYAKRYNEIAAAPLPRGAASAVDAARREPAAQRVAALMHYIDTHYRYLGDWRACDRGYIPFELAQIEAHGYGDCKDLAVLLAAMLDKSGIDARIVWVHAGSFAPPLLIPGTQAPNHAIVRASVDGRTWWLDPTQPNALPGRTPAQLQDRWALVVEKSGDVRREHIPAEAPIVAVDATVNQQLRPDGSAVVSGHAYLDGRDLLDLMRTDRHDGVRAGDQQICKRLLNEQEKGTCKIVRPRSDEARNGRYRIDMKGIDLRALEAPPGQNGPRLYDAAQGLRQLWDRFADYRHAGDAGDLYLNDPFTFKLHVRLTGAKAAQPLAACAVHSPWYDLEVAPEPSDNAIAYREQIVQKVRWLSHADLTSDAFGRFLDDARRCTNTLRQAVEF</sequence>
<feature type="domain" description="Transglutaminase-like" evidence="2">
    <location>
        <begin position="307"/>
        <end position="375"/>
    </location>
</feature>
<evidence type="ECO:0000259" key="2">
    <source>
        <dbReference type="SMART" id="SM00460"/>
    </source>
</evidence>
<gene>
    <name evidence="3" type="ORF">WS67_07515</name>
</gene>
<reference evidence="3 4" key="1">
    <citation type="submission" date="2015-11" db="EMBL/GenBank/DDBJ databases">
        <title>Expanding the genomic diversity of Burkholderia species for the development of highly accurate diagnostics.</title>
        <authorList>
            <person name="Sahl J."/>
            <person name="Keim P."/>
            <person name="Wagner D."/>
        </authorList>
    </citation>
    <scope>NUCLEOTIDE SEQUENCE [LARGE SCALE GENOMIC DNA]</scope>
    <source>
        <strain evidence="3 4">TSV85</strain>
    </source>
</reference>
<comment type="caution">
    <text evidence="3">The sequence shown here is derived from an EMBL/GenBank/DDBJ whole genome shotgun (WGS) entry which is preliminary data.</text>
</comment>